<keyword evidence="4" id="KW-1185">Reference proteome</keyword>
<dbReference type="AlphaFoldDB" id="A0A165CTY5"/>
<gene>
    <name evidence="3" type="ORF">LAESUDRAFT_368707</name>
</gene>
<feature type="compositionally biased region" description="Polar residues" evidence="1">
    <location>
        <begin position="322"/>
        <end position="333"/>
    </location>
</feature>
<feature type="compositionally biased region" description="Pro residues" evidence="1">
    <location>
        <begin position="219"/>
        <end position="230"/>
    </location>
</feature>
<dbReference type="Proteomes" id="UP000076871">
    <property type="component" value="Unassembled WGS sequence"/>
</dbReference>
<feature type="compositionally biased region" description="Polar residues" evidence="1">
    <location>
        <begin position="236"/>
        <end position="248"/>
    </location>
</feature>
<name>A0A165CTY5_9APHY</name>
<feature type="compositionally biased region" description="Low complexity" evidence="1">
    <location>
        <begin position="261"/>
        <end position="272"/>
    </location>
</feature>
<accession>A0A165CTY5</accession>
<proteinExistence type="predicted"/>
<feature type="compositionally biased region" description="Low complexity" evidence="1">
    <location>
        <begin position="1"/>
        <end position="25"/>
    </location>
</feature>
<sequence length="343" mass="36558">MSTAAVSASFSQTSTSTETDSSQAAGSDGSVAAQVRTTVVFNTASASPEIITTTLYTGPTISATAYPTSHKQSVPVGAIVGGTLGGVALAVSAVIIWIWWGRCIQRQEEKDRKERLARRQVRENTRRNASSAASTRLSASFPASRHERKVSFVPNTASSSQTSSNEKPEPKTSYLDPPVSLPRSSLNAHKPARPSPLGLSSSRNEEVPLLASTPVSEVPTPPTPPTPHSPGPATSQVPSLQSEPTPSVQPFLKRPLANRRSAASSTSAYSAESGEERQKRVSTSLIMAALGYMDPRRSWLGNYLSNRRRSNYDIEQSRLSQMSAASGYSQTEEYSGVPVGYAS</sequence>
<reference evidence="3 4" key="1">
    <citation type="journal article" date="2016" name="Mol. Biol. Evol.">
        <title>Comparative Genomics of Early-Diverging Mushroom-Forming Fungi Provides Insights into the Origins of Lignocellulose Decay Capabilities.</title>
        <authorList>
            <person name="Nagy L.G."/>
            <person name="Riley R."/>
            <person name="Tritt A."/>
            <person name="Adam C."/>
            <person name="Daum C."/>
            <person name="Floudas D."/>
            <person name="Sun H."/>
            <person name="Yadav J.S."/>
            <person name="Pangilinan J."/>
            <person name="Larsson K.H."/>
            <person name="Matsuura K."/>
            <person name="Barry K."/>
            <person name="Labutti K."/>
            <person name="Kuo R."/>
            <person name="Ohm R.A."/>
            <person name="Bhattacharya S.S."/>
            <person name="Shirouzu T."/>
            <person name="Yoshinaga Y."/>
            <person name="Martin F.M."/>
            <person name="Grigoriev I.V."/>
            <person name="Hibbett D.S."/>
        </authorList>
    </citation>
    <scope>NUCLEOTIDE SEQUENCE [LARGE SCALE GENOMIC DNA]</scope>
    <source>
        <strain evidence="3 4">93-53</strain>
    </source>
</reference>
<organism evidence="3 4">
    <name type="scientific">Laetiporus sulphureus 93-53</name>
    <dbReference type="NCBI Taxonomy" id="1314785"/>
    <lineage>
        <taxon>Eukaryota</taxon>
        <taxon>Fungi</taxon>
        <taxon>Dikarya</taxon>
        <taxon>Basidiomycota</taxon>
        <taxon>Agaricomycotina</taxon>
        <taxon>Agaricomycetes</taxon>
        <taxon>Polyporales</taxon>
        <taxon>Laetiporus</taxon>
    </lineage>
</organism>
<feature type="region of interest" description="Disordered" evidence="1">
    <location>
        <begin position="1"/>
        <end position="29"/>
    </location>
</feature>
<dbReference type="EMBL" id="KV427644">
    <property type="protein sequence ID" value="KZT03428.1"/>
    <property type="molecule type" value="Genomic_DNA"/>
</dbReference>
<evidence type="ECO:0000313" key="4">
    <source>
        <dbReference type="Proteomes" id="UP000076871"/>
    </source>
</evidence>
<dbReference type="OrthoDB" id="3244253at2759"/>
<feature type="region of interest" description="Disordered" evidence="1">
    <location>
        <begin position="109"/>
        <end position="280"/>
    </location>
</feature>
<dbReference type="RefSeq" id="XP_040761168.1">
    <property type="nucleotide sequence ID" value="XM_040902196.1"/>
</dbReference>
<keyword evidence="2" id="KW-0472">Membrane</keyword>
<evidence type="ECO:0000313" key="3">
    <source>
        <dbReference type="EMBL" id="KZT03428.1"/>
    </source>
</evidence>
<keyword evidence="2" id="KW-1133">Transmembrane helix</keyword>
<evidence type="ECO:0008006" key="5">
    <source>
        <dbReference type="Google" id="ProtNLM"/>
    </source>
</evidence>
<dbReference type="InParanoid" id="A0A165CTY5"/>
<feature type="transmembrane region" description="Helical" evidence="2">
    <location>
        <begin position="76"/>
        <end position="100"/>
    </location>
</feature>
<evidence type="ECO:0000256" key="1">
    <source>
        <dbReference type="SAM" id="MobiDB-lite"/>
    </source>
</evidence>
<protein>
    <recommendedName>
        <fullName evidence="5">Mid2 domain-containing protein</fullName>
    </recommendedName>
</protein>
<keyword evidence="2" id="KW-0812">Transmembrane</keyword>
<dbReference type="GeneID" id="63819227"/>
<feature type="compositionally biased region" description="Polar residues" evidence="1">
    <location>
        <begin position="153"/>
        <end position="165"/>
    </location>
</feature>
<evidence type="ECO:0000256" key="2">
    <source>
        <dbReference type="SAM" id="Phobius"/>
    </source>
</evidence>
<feature type="compositionally biased region" description="Low complexity" evidence="1">
    <location>
        <begin position="127"/>
        <end position="140"/>
    </location>
</feature>
<feature type="region of interest" description="Disordered" evidence="1">
    <location>
        <begin position="322"/>
        <end position="343"/>
    </location>
</feature>